<dbReference type="Proteomes" id="UP000728032">
    <property type="component" value="Unassembled WGS sequence"/>
</dbReference>
<evidence type="ECO:0000256" key="1">
    <source>
        <dbReference type="SAM" id="Coils"/>
    </source>
</evidence>
<feature type="coiled-coil region" evidence="1">
    <location>
        <begin position="35"/>
        <end position="62"/>
    </location>
</feature>
<organism evidence="3">
    <name type="scientific">Oppiella nova</name>
    <dbReference type="NCBI Taxonomy" id="334625"/>
    <lineage>
        <taxon>Eukaryota</taxon>
        <taxon>Metazoa</taxon>
        <taxon>Ecdysozoa</taxon>
        <taxon>Arthropoda</taxon>
        <taxon>Chelicerata</taxon>
        <taxon>Arachnida</taxon>
        <taxon>Acari</taxon>
        <taxon>Acariformes</taxon>
        <taxon>Sarcoptiformes</taxon>
        <taxon>Oribatida</taxon>
        <taxon>Brachypylina</taxon>
        <taxon>Oppioidea</taxon>
        <taxon>Oppiidae</taxon>
        <taxon>Oppiella</taxon>
    </lineage>
</organism>
<keyword evidence="2" id="KW-0732">Signal</keyword>
<dbReference type="EMBL" id="OC922809">
    <property type="protein sequence ID" value="CAD7654442.1"/>
    <property type="molecule type" value="Genomic_DNA"/>
</dbReference>
<dbReference type="EMBL" id="CAJPVJ010007984">
    <property type="protein sequence ID" value="CAG2171629.1"/>
    <property type="molecule type" value="Genomic_DNA"/>
</dbReference>
<feature type="signal peptide" evidence="2">
    <location>
        <begin position="1"/>
        <end position="17"/>
    </location>
</feature>
<evidence type="ECO:0000256" key="2">
    <source>
        <dbReference type="SAM" id="SignalP"/>
    </source>
</evidence>
<evidence type="ECO:0000313" key="4">
    <source>
        <dbReference type="Proteomes" id="UP000728032"/>
    </source>
</evidence>
<proteinExistence type="predicted"/>
<feature type="non-terminal residue" evidence="3">
    <location>
        <position position="110"/>
    </location>
</feature>
<keyword evidence="4" id="KW-1185">Reference proteome</keyword>
<feature type="chain" id="PRO_5036403604" evidence="2">
    <location>
        <begin position="18"/>
        <end position="110"/>
    </location>
</feature>
<evidence type="ECO:0000313" key="3">
    <source>
        <dbReference type="EMBL" id="CAD7654442.1"/>
    </source>
</evidence>
<reference evidence="3" key="1">
    <citation type="submission" date="2020-11" db="EMBL/GenBank/DDBJ databases">
        <authorList>
            <person name="Tran Van P."/>
        </authorList>
    </citation>
    <scope>NUCLEOTIDE SEQUENCE</scope>
</reference>
<keyword evidence="1" id="KW-0175">Coiled coil</keyword>
<accession>A0A7R9M6F2</accession>
<gene>
    <name evidence="3" type="ORF">ONB1V03_LOCUS11089</name>
</gene>
<dbReference type="AlphaFoldDB" id="A0A7R9M6F2"/>
<sequence>MKYALLFVFAFVVLVSTEDLEGLRKQLYGRIDALAKLIQNDIKTYENTKVNTTEEFKDLKRDIPLLEKYRHDVDIAENLDQLHLVENSMNYEEQVVPRFLGLGVQCPPEI</sequence>
<protein>
    <submittedName>
        <fullName evidence="3">Uncharacterized protein</fullName>
    </submittedName>
</protein>
<name>A0A7R9M6F2_9ACAR</name>